<dbReference type="GO" id="GO:0032259">
    <property type="term" value="P:methylation"/>
    <property type="evidence" value="ECO:0007669"/>
    <property type="project" value="UniProtKB-KW"/>
</dbReference>
<keyword evidence="6" id="KW-1185">Reference proteome</keyword>
<dbReference type="GO" id="GO:0008168">
    <property type="term" value="F:methyltransferase activity"/>
    <property type="evidence" value="ECO:0007669"/>
    <property type="project" value="UniProtKB-KW"/>
</dbReference>
<evidence type="ECO:0000313" key="5">
    <source>
        <dbReference type="EMBL" id="PSK99425.1"/>
    </source>
</evidence>
<evidence type="ECO:0000256" key="2">
    <source>
        <dbReference type="ARBA" id="ARBA00022679"/>
    </source>
</evidence>
<dbReference type="AlphaFoldDB" id="A0A2P8DQC4"/>
<dbReference type="InterPro" id="IPR029063">
    <property type="entry name" value="SAM-dependent_MTases_sf"/>
</dbReference>
<evidence type="ECO:0000256" key="3">
    <source>
        <dbReference type="ARBA" id="ARBA00022691"/>
    </source>
</evidence>
<evidence type="ECO:0000259" key="4">
    <source>
        <dbReference type="Pfam" id="PF13649"/>
    </source>
</evidence>
<dbReference type="PANTHER" id="PTHR43464:SF19">
    <property type="entry name" value="UBIQUINONE BIOSYNTHESIS O-METHYLTRANSFERASE, MITOCHONDRIAL"/>
    <property type="match status" value="1"/>
</dbReference>
<proteinExistence type="predicted"/>
<keyword evidence="1 5" id="KW-0489">Methyltransferase</keyword>
<organism evidence="5 6">
    <name type="scientific">Murinocardiopsis flavida</name>
    <dbReference type="NCBI Taxonomy" id="645275"/>
    <lineage>
        <taxon>Bacteria</taxon>
        <taxon>Bacillati</taxon>
        <taxon>Actinomycetota</taxon>
        <taxon>Actinomycetes</taxon>
        <taxon>Streptosporangiales</taxon>
        <taxon>Nocardiopsidaceae</taxon>
        <taxon>Murinocardiopsis</taxon>
    </lineage>
</organism>
<reference evidence="5 6" key="1">
    <citation type="submission" date="2018-03" db="EMBL/GenBank/DDBJ databases">
        <title>Genomic Encyclopedia of Archaeal and Bacterial Type Strains, Phase II (KMG-II): from individual species to whole genera.</title>
        <authorList>
            <person name="Goeker M."/>
        </authorList>
    </citation>
    <scope>NUCLEOTIDE SEQUENCE [LARGE SCALE GENOMIC DNA]</scope>
    <source>
        <strain evidence="5 6">DSM 45312</strain>
    </source>
</reference>
<keyword evidence="2 5" id="KW-0808">Transferase</keyword>
<comment type="caution">
    <text evidence="5">The sequence shown here is derived from an EMBL/GenBank/DDBJ whole genome shotgun (WGS) entry which is preliminary data.</text>
</comment>
<dbReference type="OrthoDB" id="279734at2"/>
<dbReference type="EMBL" id="PYGA01000003">
    <property type="protein sequence ID" value="PSK99425.1"/>
    <property type="molecule type" value="Genomic_DNA"/>
</dbReference>
<dbReference type="PANTHER" id="PTHR43464">
    <property type="entry name" value="METHYLTRANSFERASE"/>
    <property type="match status" value="1"/>
</dbReference>
<evidence type="ECO:0000256" key="1">
    <source>
        <dbReference type="ARBA" id="ARBA00022603"/>
    </source>
</evidence>
<feature type="domain" description="Methyltransferase" evidence="4">
    <location>
        <begin position="72"/>
        <end position="146"/>
    </location>
</feature>
<dbReference type="SUPFAM" id="SSF53335">
    <property type="entry name" value="S-adenosyl-L-methionine-dependent methyltransferases"/>
    <property type="match status" value="1"/>
</dbReference>
<protein>
    <submittedName>
        <fullName evidence="5">Methyltransferase family protein</fullName>
    </submittedName>
</protein>
<accession>A0A2P8DQC4</accession>
<dbReference type="Pfam" id="PF13649">
    <property type="entry name" value="Methyltransf_25"/>
    <property type="match status" value="1"/>
</dbReference>
<dbReference type="RefSeq" id="WP_106581841.1">
    <property type="nucleotide sequence ID" value="NZ_PYGA01000003.1"/>
</dbReference>
<gene>
    <name evidence="5" type="ORF">CLV63_103149</name>
</gene>
<dbReference type="Gene3D" id="3.40.50.150">
    <property type="entry name" value="Vaccinia Virus protein VP39"/>
    <property type="match status" value="1"/>
</dbReference>
<name>A0A2P8DQC4_9ACTN</name>
<dbReference type="CDD" id="cd02440">
    <property type="entry name" value="AdoMet_MTases"/>
    <property type="match status" value="1"/>
</dbReference>
<evidence type="ECO:0000313" key="6">
    <source>
        <dbReference type="Proteomes" id="UP000240542"/>
    </source>
</evidence>
<dbReference type="Proteomes" id="UP000240542">
    <property type="component" value="Unassembled WGS sequence"/>
</dbReference>
<keyword evidence="3" id="KW-0949">S-adenosyl-L-methionine</keyword>
<sequence length="248" mass="26769">MAEDIREPRVGDAFGEMPARCWDSGLRPGASFEIIERDDGMMAAGDAVRYFHTEQEMAPLERWACARAHGRVLDIGCGAGRHAVAVRVRGCEVVGLDPSPGAVRVARERGVDAVPGTLEEPPGDLGGFDTFLLLGNNLGLLRNADAAPGLLDGLRPFARPGARIIAASADPEGEDGLHRTYHEWNRQRGRMPGQLRLRVRDRALASPWFDYLMASSADLAAITDGTAWRVGHVEHDGGAYIAVLVLRG</sequence>
<dbReference type="InterPro" id="IPR041698">
    <property type="entry name" value="Methyltransf_25"/>
</dbReference>